<proteinExistence type="predicted"/>
<reference evidence="2" key="1">
    <citation type="submission" date="2015-11" db="EMBL/GenBank/DDBJ databases">
        <title>De novo transcriptome assembly of four potential Pierce s Disease insect vectors from Arizona vineyards.</title>
        <authorList>
            <person name="Tassone E.E."/>
        </authorList>
    </citation>
    <scope>NUCLEOTIDE SEQUENCE</scope>
</reference>
<accession>A0A1B6IWW7</accession>
<feature type="compositionally biased region" description="Pro residues" evidence="1">
    <location>
        <begin position="117"/>
        <end position="135"/>
    </location>
</feature>
<gene>
    <name evidence="2" type="ORF">g.10911</name>
</gene>
<dbReference type="AlphaFoldDB" id="A0A1B6IWW7"/>
<organism evidence="2">
    <name type="scientific">Homalodisca liturata</name>
    <dbReference type="NCBI Taxonomy" id="320908"/>
    <lineage>
        <taxon>Eukaryota</taxon>
        <taxon>Metazoa</taxon>
        <taxon>Ecdysozoa</taxon>
        <taxon>Arthropoda</taxon>
        <taxon>Hexapoda</taxon>
        <taxon>Insecta</taxon>
        <taxon>Pterygota</taxon>
        <taxon>Neoptera</taxon>
        <taxon>Paraneoptera</taxon>
        <taxon>Hemiptera</taxon>
        <taxon>Auchenorrhyncha</taxon>
        <taxon>Membracoidea</taxon>
        <taxon>Cicadellidae</taxon>
        <taxon>Cicadellinae</taxon>
        <taxon>Proconiini</taxon>
        <taxon>Homalodisca</taxon>
    </lineage>
</organism>
<name>A0A1B6IWW7_9HEMI</name>
<feature type="region of interest" description="Disordered" evidence="1">
    <location>
        <begin position="116"/>
        <end position="135"/>
    </location>
</feature>
<dbReference type="EMBL" id="GECU01016272">
    <property type="protein sequence ID" value="JAS91434.1"/>
    <property type="molecule type" value="Transcribed_RNA"/>
</dbReference>
<evidence type="ECO:0000313" key="2">
    <source>
        <dbReference type="EMBL" id="JAS91434.1"/>
    </source>
</evidence>
<evidence type="ECO:0000256" key="1">
    <source>
        <dbReference type="SAM" id="MobiDB-lite"/>
    </source>
</evidence>
<sequence length="135" mass="15954">MLHLQQLRDDVPGTFRIRFPLEDEEDGIDSGEDASEDYSDVLLRTFSEHKHRRQEDDFGCCWWKIVRNCLCPWIVPRQRFVTSTSSRREYYLCDRSDDDLIPYSRSNIPRPQVYIPPAHPVVPSPQVPPQIQPQR</sequence>
<protein>
    <submittedName>
        <fullName evidence="2">Uncharacterized protein</fullName>
    </submittedName>
</protein>